<dbReference type="HAMAP" id="MF_00318">
    <property type="entry name" value="Enolase"/>
    <property type="match status" value="1"/>
</dbReference>
<dbReference type="GO" id="GO:0004634">
    <property type="term" value="F:phosphopyruvate hydratase activity"/>
    <property type="evidence" value="ECO:0007669"/>
    <property type="project" value="UniProtKB-UniRule"/>
</dbReference>
<dbReference type="CDD" id="cd03313">
    <property type="entry name" value="enolase"/>
    <property type="match status" value="1"/>
</dbReference>
<dbReference type="Gene3D" id="3.20.20.120">
    <property type="entry name" value="Enolase-like C-terminal domain"/>
    <property type="match status" value="1"/>
</dbReference>
<dbReference type="Proteomes" id="UP000243799">
    <property type="component" value="Unassembled WGS sequence"/>
</dbReference>
<dbReference type="SUPFAM" id="SSF51604">
    <property type="entry name" value="Enolase C-terminal domain-like"/>
    <property type="match status" value="1"/>
</dbReference>
<evidence type="ECO:0000256" key="4">
    <source>
        <dbReference type="ARBA" id="ARBA00017068"/>
    </source>
</evidence>
<dbReference type="SUPFAM" id="SSF54826">
    <property type="entry name" value="Enolase N-terminal domain-like"/>
    <property type="match status" value="1"/>
</dbReference>
<evidence type="ECO:0000256" key="12">
    <source>
        <dbReference type="PIRSR" id="PIRSR001400-1"/>
    </source>
</evidence>
<evidence type="ECO:0000256" key="6">
    <source>
        <dbReference type="ARBA" id="ARBA00022525"/>
    </source>
</evidence>
<dbReference type="InterPro" id="IPR029017">
    <property type="entry name" value="Enolase-like_N"/>
</dbReference>
<feature type="binding site" evidence="11 14">
    <location>
        <position position="283"/>
    </location>
    <ligand>
        <name>Mg(2+)</name>
        <dbReference type="ChEBI" id="CHEBI:18420"/>
    </ligand>
</feature>
<feature type="binding site" evidence="13">
    <location>
        <position position="310"/>
    </location>
    <ligand>
        <name>substrate</name>
    </ligand>
</feature>
<keyword evidence="9 11" id="KW-0324">Glycolysis</keyword>
<comment type="function">
    <text evidence="11">Catalyzes the reversible conversion of 2-phosphoglycerate (2-PG) into phosphoenolpyruvate (PEP). It is essential for the degradation of carbohydrates via glycolysis.</text>
</comment>
<feature type="binding site" evidence="11">
    <location>
        <position position="364"/>
    </location>
    <ligand>
        <name>(2R)-2-phosphoglycerate</name>
        <dbReference type="ChEBI" id="CHEBI:58289"/>
    </ligand>
</feature>
<dbReference type="PRINTS" id="PR00148">
    <property type="entry name" value="ENOLASE"/>
</dbReference>
<keyword evidence="18" id="KW-1185">Reference proteome</keyword>
<dbReference type="EMBL" id="FOKG01000013">
    <property type="protein sequence ID" value="SFB47425.1"/>
    <property type="molecule type" value="Genomic_DNA"/>
</dbReference>
<dbReference type="InterPro" id="IPR020811">
    <property type="entry name" value="Enolase_N"/>
</dbReference>
<feature type="binding site" evidence="13">
    <location>
        <position position="164"/>
    </location>
    <ligand>
        <name>substrate</name>
    </ligand>
</feature>
<comment type="similarity">
    <text evidence="2 11">Belongs to the enolase family.</text>
</comment>
<dbReference type="PIRSF" id="PIRSF001400">
    <property type="entry name" value="Enolase"/>
    <property type="match status" value="1"/>
</dbReference>
<evidence type="ECO:0000313" key="18">
    <source>
        <dbReference type="Proteomes" id="UP000243799"/>
    </source>
</evidence>
<comment type="cofactor">
    <cofactor evidence="11">
        <name>Mg(2+)</name>
        <dbReference type="ChEBI" id="CHEBI:18420"/>
    </cofactor>
    <text evidence="11">Binds a second Mg(2+) ion via substrate during catalysis.</text>
</comment>
<name>A0A1I1BAK2_9PSEU</name>
<dbReference type="InterPro" id="IPR020809">
    <property type="entry name" value="Enolase_CS"/>
</dbReference>
<dbReference type="PANTHER" id="PTHR11902">
    <property type="entry name" value="ENOLASE"/>
    <property type="match status" value="1"/>
</dbReference>
<dbReference type="SMART" id="SM01193">
    <property type="entry name" value="Enolase_N"/>
    <property type="match status" value="1"/>
</dbReference>
<dbReference type="EC" id="4.2.1.11" evidence="3 11"/>
<evidence type="ECO:0000256" key="7">
    <source>
        <dbReference type="ARBA" id="ARBA00022723"/>
    </source>
</evidence>
<sequence length="428" mass="45460">MAVIEQVGAREILDSRGNPTVEVEVALDDGTLARAAVPSGASTGVYEAVELRDGDSGRYLGKGVERAVAAVLDEIGPDLVGVDAVDQRIVDQKLVDLDGTPDKSRLGANAILGVSLAVAKAAADSCELELFRYLGGPNAHVLPVPMLNILNGGAHADTDVDIQEFMIAPIGAESFREALRWGTEVYHSLKSVLKGRGLSTGLGDEGGFAPSLANNREALDIIVTAIEKAGYVPGRDVALALDVAATEFFSDGAYTFEGSKRSAEQLIGYYTELVDAYPLVSIEDPLGEDDWDGWVRMTAELGERVQLVGDDLFVTNPDRLEEGITRRAANALLVKVNQIGTLSETLDAVSLATSYGYKSMMSHRSGETEDTTIADLAVATGVGQIKTGAPARGERVAKYNQLLRIEETLGDAARYAGDLAFPRFTPES</sequence>
<feature type="binding site" evidence="13">
    <location>
        <position position="386"/>
    </location>
    <ligand>
        <name>substrate</name>
    </ligand>
</feature>
<dbReference type="Pfam" id="PF00113">
    <property type="entry name" value="Enolase_C"/>
    <property type="match status" value="1"/>
</dbReference>
<feature type="binding site" evidence="13">
    <location>
        <position position="155"/>
    </location>
    <ligand>
        <name>substrate</name>
    </ligand>
</feature>
<dbReference type="STRING" id="490629.SAMN05216266_1136"/>
<feature type="binding site" evidence="11 14">
    <location>
        <position position="242"/>
    </location>
    <ligand>
        <name>Mg(2+)</name>
        <dbReference type="ChEBI" id="CHEBI:18420"/>
    </ligand>
</feature>
<evidence type="ECO:0000256" key="10">
    <source>
        <dbReference type="ARBA" id="ARBA00023239"/>
    </source>
</evidence>
<dbReference type="UniPathway" id="UPA00109">
    <property type="reaction ID" value="UER00187"/>
</dbReference>
<dbReference type="Pfam" id="PF03952">
    <property type="entry name" value="Enolase_N"/>
    <property type="match status" value="1"/>
</dbReference>
<protein>
    <recommendedName>
        <fullName evidence="4 11">Enolase</fullName>
        <ecNumber evidence="3 11">4.2.1.11</ecNumber>
    </recommendedName>
    <alternativeName>
        <fullName evidence="11">2-phospho-D-glycerate hydro-lyase</fullName>
    </alternativeName>
    <alternativeName>
        <fullName evidence="11">2-phosphoglycerate dehydratase</fullName>
    </alternativeName>
</protein>
<feature type="binding site" evidence="11 14">
    <location>
        <position position="310"/>
    </location>
    <ligand>
        <name>Mg(2+)</name>
        <dbReference type="ChEBI" id="CHEBI:18420"/>
    </ligand>
</feature>
<dbReference type="PANTHER" id="PTHR11902:SF1">
    <property type="entry name" value="ENOLASE"/>
    <property type="match status" value="1"/>
</dbReference>
<evidence type="ECO:0000259" key="15">
    <source>
        <dbReference type="SMART" id="SM01192"/>
    </source>
</evidence>
<gene>
    <name evidence="11" type="primary">eno</name>
    <name evidence="17" type="ORF">SAMN05216266_1136</name>
</gene>
<evidence type="ECO:0000256" key="9">
    <source>
        <dbReference type="ARBA" id="ARBA00023152"/>
    </source>
</evidence>
<feature type="active site" description="Proton acceptor" evidence="11 12">
    <location>
        <position position="335"/>
    </location>
</feature>
<feature type="binding site" evidence="11">
    <location>
        <position position="335"/>
    </location>
    <ligand>
        <name>(2R)-2-phosphoglycerate</name>
        <dbReference type="ChEBI" id="CHEBI:58289"/>
    </ligand>
</feature>
<keyword evidence="8 11" id="KW-0460">Magnesium</keyword>
<accession>A0A1I1BAK2</accession>
<dbReference type="AlphaFoldDB" id="A0A1I1BAK2"/>
<evidence type="ECO:0000256" key="8">
    <source>
        <dbReference type="ARBA" id="ARBA00022842"/>
    </source>
</evidence>
<proteinExistence type="inferred from homology"/>
<evidence type="ECO:0000256" key="13">
    <source>
        <dbReference type="PIRSR" id="PIRSR001400-2"/>
    </source>
</evidence>
<evidence type="ECO:0000256" key="5">
    <source>
        <dbReference type="ARBA" id="ARBA00022490"/>
    </source>
</evidence>
<keyword evidence="7 11" id="KW-0479">Metal-binding</keyword>
<evidence type="ECO:0000313" key="17">
    <source>
        <dbReference type="EMBL" id="SFB47425.1"/>
    </source>
</evidence>
<dbReference type="GO" id="GO:0006096">
    <property type="term" value="P:glycolytic process"/>
    <property type="evidence" value="ECO:0007669"/>
    <property type="project" value="UniProtKB-UniRule"/>
</dbReference>
<feature type="binding site" evidence="13">
    <location>
        <position position="283"/>
    </location>
    <ligand>
        <name>substrate</name>
    </ligand>
</feature>
<evidence type="ECO:0000256" key="14">
    <source>
        <dbReference type="PIRSR" id="PIRSR001400-3"/>
    </source>
</evidence>
<keyword evidence="10 11" id="KW-0456">Lyase</keyword>
<evidence type="ECO:0000256" key="11">
    <source>
        <dbReference type="HAMAP-Rule" id="MF_00318"/>
    </source>
</evidence>
<comment type="subcellular location">
    <subcellularLocation>
        <location evidence="11">Cytoplasm</location>
    </subcellularLocation>
    <subcellularLocation>
        <location evidence="11">Secreted</location>
    </subcellularLocation>
    <subcellularLocation>
        <location evidence="11">Cell surface</location>
    </subcellularLocation>
    <text evidence="11">Fractions of enolase are present in both the cytoplasm and on the cell surface.</text>
</comment>
<dbReference type="InterPro" id="IPR036849">
    <property type="entry name" value="Enolase-like_C_sf"/>
</dbReference>
<dbReference type="SFLD" id="SFLDF00002">
    <property type="entry name" value="enolase"/>
    <property type="match status" value="1"/>
</dbReference>
<dbReference type="SFLD" id="SFLDS00001">
    <property type="entry name" value="Enolase"/>
    <property type="match status" value="1"/>
</dbReference>
<dbReference type="GO" id="GO:0000287">
    <property type="term" value="F:magnesium ion binding"/>
    <property type="evidence" value="ECO:0007669"/>
    <property type="project" value="UniProtKB-UniRule"/>
</dbReference>
<dbReference type="FunFam" id="3.30.390.10:FF:000001">
    <property type="entry name" value="Enolase"/>
    <property type="match status" value="1"/>
</dbReference>
<dbReference type="Gene3D" id="3.30.390.10">
    <property type="entry name" value="Enolase-like, N-terminal domain"/>
    <property type="match status" value="1"/>
</dbReference>
<organism evidence="17 18">
    <name type="scientific">Amycolatopsis marina</name>
    <dbReference type="NCBI Taxonomy" id="490629"/>
    <lineage>
        <taxon>Bacteria</taxon>
        <taxon>Bacillati</taxon>
        <taxon>Actinomycetota</taxon>
        <taxon>Actinomycetes</taxon>
        <taxon>Pseudonocardiales</taxon>
        <taxon>Pseudonocardiaceae</taxon>
        <taxon>Amycolatopsis</taxon>
    </lineage>
</organism>
<comment type="cofactor">
    <cofactor evidence="14">
        <name>Mg(2+)</name>
        <dbReference type="ChEBI" id="CHEBI:18420"/>
    </cofactor>
    <text evidence="14">Mg(2+) is required for catalysis and for stabilizing the dimer.</text>
</comment>
<reference evidence="18" key="1">
    <citation type="submission" date="2016-10" db="EMBL/GenBank/DDBJ databases">
        <authorList>
            <person name="Varghese N."/>
            <person name="Submissions S."/>
        </authorList>
    </citation>
    <scope>NUCLEOTIDE SEQUENCE [LARGE SCALE GENOMIC DNA]</scope>
    <source>
        <strain evidence="18">CGMCC 4.3568</strain>
    </source>
</reference>
<feature type="domain" description="Enolase C-terminal TIM barrel" evidence="15">
    <location>
        <begin position="139"/>
        <end position="423"/>
    </location>
</feature>
<comment type="pathway">
    <text evidence="1 11">Carbohydrate degradation; glycolysis; pyruvate from D-glyceraldehyde 3-phosphate: step 4/5.</text>
</comment>
<feature type="domain" description="Enolase N-terminal" evidence="16">
    <location>
        <begin position="4"/>
        <end position="134"/>
    </location>
</feature>
<dbReference type="GO" id="GO:0000015">
    <property type="term" value="C:phosphopyruvate hydratase complex"/>
    <property type="evidence" value="ECO:0007669"/>
    <property type="project" value="InterPro"/>
</dbReference>
<dbReference type="OrthoDB" id="9804716at2"/>
<dbReference type="FunFam" id="3.20.20.120:FF:000001">
    <property type="entry name" value="Enolase"/>
    <property type="match status" value="1"/>
</dbReference>
<evidence type="ECO:0000259" key="16">
    <source>
        <dbReference type="SMART" id="SM01193"/>
    </source>
</evidence>
<feature type="binding site" evidence="11">
    <location>
        <position position="386"/>
    </location>
    <ligand>
        <name>(2R)-2-phosphoglycerate</name>
        <dbReference type="ChEBI" id="CHEBI:58289"/>
    </ligand>
</feature>
<feature type="active site" description="Proton donor" evidence="11 12">
    <location>
        <position position="205"/>
    </location>
</feature>
<dbReference type="InterPro" id="IPR000941">
    <property type="entry name" value="Enolase"/>
</dbReference>
<comment type="catalytic activity">
    <reaction evidence="11">
        <text>(2R)-2-phosphoglycerate = phosphoenolpyruvate + H2O</text>
        <dbReference type="Rhea" id="RHEA:10164"/>
        <dbReference type="ChEBI" id="CHEBI:15377"/>
        <dbReference type="ChEBI" id="CHEBI:58289"/>
        <dbReference type="ChEBI" id="CHEBI:58702"/>
        <dbReference type="EC" id="4.2.1.11"/>
    </reaction>
</comment>
<dbReference type="NCBIfam" id="TIGR01060">
    <property type="entry name" value="eno"/>
    <property type="match status" value="1"/>
</dbReference>
<evidence type="ECO:0000256" key="1">
    <source>
        <dbReference type="ARBA" id="ARBA00005031"/>
    </source>
</evidence>
<keyword evidence="5 11" id="KW-0963">Cytoplasm</keyword>
<dbReference type="GO" id="GO:0009986">
    <property type="term" value="C:cell surface"/>
    <property type="evidence" value="ECO:0007669"/>
    <property type="project" value="UniProtKB-SubCell"/>
</dbReference>
<feature type="binding site" evidence="11">
    <location>
        <position position="365"/>
    </location>
    <ligand>
        <name>(2R)-2-phosphoglycerate</name>
        <dbReference type="ChEBI" id="CHEBI:58289"/>
    </ligand>
</feature>
<evidence type="ECO:0000256" key="2">
    <source>
        <dbReference type="ARBA" id="ARBA00009604"/>
    </source>
</evidence>
<dbReference type="GO" id="GO:0005576">
    <property type="term" value="C:extracellular region"/>
    <property type="evidence" value="ECO:0007669"/>
    <property type="project" value="UniProtKB-SubCell"/>
</dbReference>
<keyword evidence="6 11" id="KW-0964">Secreted</keyword>
<dbReference type="SFLD" id="SFLDG00178">
    <property type="entry name" value="enolase"/>
    <property type="match status" value="1"/>
</dbReference>
<dbReference type="PROSITE" id="PS00164">
    <property type="entry name" value="ENOLASE"/>
    <property type="match status" value="1"/>
</dbReference>
<dbReference type="SMART" id="SM01192">
    <property type="entry name" value="Enolase_C"/>
    <property type="match status" value="1"/>
</dbReference>
<dbReference type="InterPro" id="IPR020810">
    <property type="entry name" value="Enolase_C"/>
</dbReference>
<feature type="binding site" evidence="13">
    <location>
        <begin position="362"/>
        <end position="365"/>
    </location>
    <ligand>
        <name>substrate</name>
    </ligand>
</feature>
<evidence type="ECO:0000256" key="3">
    <source>
        <dbReference type="ARBA" id="ARBA00012058"/>
    </source>
</evidence>
<dbReference type="RefSeq" id="WP_091674944.1">
    <property type="nucleotide sequence ID" value="NZ_FOKG01000013.1"/>
</dbReference>
<feature type="binding site" evidence="11">
    <location>
        <position position="163"/>
    </location>
    <ligand>
        <name>(2R)-2-phosphoglycerate</name>
        <dbReference type="ChEBI" id="CHEBI:58289"/>
    </ligand>
</feature>